<dbReference type="EMBL" id="CP159373">
    <property type="protein sequence ID" value="XCN71700.1"/>
    <property type="molecule type" value="Genomic_DNA"/>
</dbReference>
<proteinExistence type="predicted"/>
<protein>
    <recommendedName>
        <fullName evidence="2">Lipoprotein</fullName>
    </recommendedName>
</protein>
<dbReference type="PROSITE" id="PS51257">
    <property type="entry name" value="PROKAR_LIPOPROTEIN"/>
    <property type="match status" value="1"/>
</dbReference>
<dbReference type="KEGG" id="eaj:Q3M24_15470"/>
<evidence type="ECO:0000313" key="1">
    <source>
        <dbReference type="EMBL" id="XCN71700.1"/>
    </source>
</evidence>
<evidence type="ECO:0008006" key="2">
    <source>
        <dbReference type="Google" id="ProtNLM"/>
    </source>
</evidence>
<reference evidence="1" key="2">
    <citation type="submission" date="2024-06" db="EMBL/GenBank/DDBJ databases">
        <authorList>
            <person name="Plum-Jensen L.E."/>
            <person name="Schramm A."/>
            <person name="Marshall I.P.G."/>
        </authorList>
    </citation>
    <scope>NUCLEOTIDE SEQUENCE</scope>
    <source>
        <strain evidence="1">Rat1</strain>
    </source>
</reference>
<accession>A0AAU8LQD9</accession>
<organism evidence="1">
    <name type="scientific">Candidatus Electrothrix aestuarii</name>
    <dbReference type="NCBI Taxonomy" id="3062594"/>
    <lineage>
        <taxon>Bacteria</taxon>
        <taxon>Pseudomonadati</taxon>
        <taxon>Thermodesulfobacteriota</taxon>
        <taxon>Desulfobulbia</taxon>
        <taxon>Desulfobulbales</taxon>
        <taxon>Desulfobulbaceae</taxon>
        <taxon>Candidatus Electrothrix</taxon>
    </lineage>
</organism>
<gene>
    <name evidence="1" type="ORF">Q3M24_15470</name>
</gene>
<dbReference type="AlphaFoldDB" id="A0AAU8LQD9"/>
<reference evidence="1" key="1">
    <citation type="journal article" date="2024" name="Syst. Appl. Microbiol.">
        <title>First single-strain enrichments of Electrothrix cable bacteria, description of E. aestuarii sp. nov. and E. rattekaaiensis sp. nov., and proposal of a cable bacteria taxonomy following the rules of the SeqCode.</title>
        <authorList>
            <person name="Plum-Jensen L.E."/>
            <person name="Schramm A."/>
            <person name="Marshall I.P.G."/>
        </authorList>
    </citation>
    <scope>NUCLEOTIDE SEQUENCE</scope>
    <source>
        <strain evidence="1">Rat1</strain>
    </source>
</reference>
<sequence>MKAPHLSEALIFTKKYISIICILAMFMISCGHNSSANYTLVSEYQFDNIKIKIGLIHNHPYLAEYRKFIEISSQETLIAKEELFPDSGGYAWVAIYKDDKNNIIVQDFGNYGLLIDVHELIVKKIENTRRTSRQYIGCFDFDRTNGKKRYRFISSIEDPTEPLSRVKGG</sequence>
<name>A0AAU8LQD9_9BACT</name>